<organism evidence="2 3">
    <name type="scientific">Chitinophaga skermanii</name>
    <dbReference type="NCBI Taxonomy" id="331697"/>
    <lineage>
        <taxon>Bacteria</taxon>
        <taxon>Pseudomonadati</taxon>
        <taxon>Bacteroidota</taxon>
        <taxon>Chitinophagia</taxon>
        <taxon>Chitinophagales</taxon>
        <taxon>Chitinophagaceae</taxon>
        <taxon>Chitinophaga</taxon>
    </lineage>
</organism>
<evidence type="ECO:0000313" key="3">
    <source>
        <dbReference type="Proteomes" id="UP000249547"/>
    </source>
</evidence>
<comment type="caution">
    <text evidence="2">The sequence shown here is derived from an EMBL/GenBank/DDBJ whole genome shotgun (WGS) entry which is preliminary data.</text>
</comment>
<keyword evidence="1" id="KW-0812">Transmembrane</keyword>
<keyword evidence="1" id="KW-1133">Transmembrane helix</keyword>
<reference evidence="2 3" key="1">
    <citation type="submission" date="2018-06" db="EMBL/GenBank/DDBJ databases">
        <title>Genomic Encyclopedia of Archaeal and Bacterial Type Strains, Phase II (KMG-II): from individual species to whole genera.</title>
        <authorList>
            <person name="Goeker M."/>
        </authorList>
    </citation>
    <scope>NUCLEOTIDE SEQUENCE [LARGE SCALE GENOMIC DNA]</scope>
    <source>
        <strain evidence="2 3">DSM 23857</strain>
    </source>
</reference>
<evidence type="ECO:0000313" key="2">
    <source>
        <dbReference type="EMBL" id="RAJ02644.1"/>
    </source>
</evidence>
<dbReference type="AlphaFoldDB" id="A0A327QFT8"/>
<gene>
    <name evidence="2" type="ORF">LX64_03664</name>
</gene>
<dbReference type="EMBL" id="QLLL01000006">
    <property type="protein sequence ID" value="RAJ02644.1"/>
    <property type="molecule type" value="Genomic_DNA"/>
</dbReference>
<feature type="transmembrane region" description="Helical" evidence="1">
    <location>
        <begin position="7"/>
        <end position="28"/>
    </location>
</feature>
<accession>A0A327QFT8</accession>
<sequence length="53" mass="6253">MPPVIKFIYEIYMCNAIIFQAMLLSLQYNSKLPQPKRLFVQNNPLNQNLPKQT</sequence>
<name>A0A327QFT8_9BACT</name>
<keyword evidence="3" id="KW-1185">Reference proteome</keyword>
<evidence type="ECO:0000256" key="1">
    <source>
        <dbReference type="SAM" id="Phobius"/>
    </source>
</evidence>
<proteinExistence type="predicted"/>
<protein>
    <submittedName>
        <fullName evidence="2">Uncharacterized protein</fullName>
    </submittedName>
</protein>
<keyword evidence="1" id="KW-0472">Membrane</keyword>
<dbReference type="Proteomes" id="UP000249547">
    <property type="component" value="Unassembled WGS sequence"/>
</dbReference>